<dbReference type="Gene3D" id="3.90.180.10">
    <property type="entry name" value="Medium-chain alcohol dehydrogenases, catalytic domain"/>
    <property type="match status" value="1"/>
</dbReference>
<dbReference type="RefSeq" id="WP_015441786.1">
    <property type="nucleotide sequence ID" value="NC_020520.1"/>
</dbReference>
<dbReference type="PANTHER" id="PTHR43350:SF19">
    <property type="entry name" value="D-GULOSIDE 3-DEHYDROGENASE"/>
    <property type="match status" value="1"/>
</dbReference>
<dbReference type="InterPro" id="IPR013154">
    <property type="entry name" value="ADH-like_N"/>
</dbReference>
<sequence>MKALRISRNVGKFGAARILSAVSPSGAAKLGPLEHRTIDDPDCPGDGWHKVHTRLSGICGSDLSLVDGHASTYFDNWVSFPFVPGHEVVGELDTGERVVLEPVLGHAARNVAPPFDGACPGDGDDYAHLAVTSPQGVEPAIQTGFCCSTGGGWAPWFWAHESQLHRIDASVDEFPDERAVLVEPFAGGIHAALLVAPAIQGVDQPVVAVLGAGTMGLAAVAGLKRYVPGVRIVVGARYPHQRHLALALGADVAVPAAELDRAVRREVGCHMIGSDTDGVLSSGAHVTIDAVGSSASIADCLRFTRPRGRIVLLGMPATVDVDLTGLWHREIELKGAYTYGTETLADGTTTSTFQLAIDTVDAVRAEQLVSATYRLDDHVDAISHAANAGRRGAVKIAFDLRESNQL</sequence>
<gene>
    <name evidence="8" type="ORF">YM304_22250</name>
</gene>
<evidence type="ECO:0000256" key="2">
    <source>
        <dbReference type="ARBA" id="ARBA00008072"/>
    </source>
</evidence>
<dbReference type="Pfam" id="PF08240">
    <property type="entry name" value="ADH_N"/>
    <property type="match status" value="1"/>
</dbReference>
<dbReference type="GO" id="GO:0046872">
    <property type="term" value="F:metal ion binding"/>
    <property type="evidence" value="ECO:0007669"/>
    <property type="project" value="UniProtKB-KW"/>
</dbReference>
<dbReference type="Pfam" id="PF00107">
    <property type="entry name" value="ADH_zinc_N"/>
    <property type="match status" value="1"/>
</dbReference>
<dbReference type="GO" id="GO:0016491">
    <property type="term" value="F:oxidoreductase activity"/>
    <property type="evidence" value="ECO:0007669"/>
    <property type="project" value="UniProtKB-KW"/>
</dbReference>
<dbReference type="Gene3D" id="3.40.50.720">
    <property type="entry name" value="NAD(P)-binding Rossmann-like Domain"/>
    <property type="match status" value="1"/>
</dbReference>
<evidence type="ECO:0000256" key="1">
    <source>
        <dbReference type="ARBA" id="ARBA00001947"/>
    </source>
</evidence>
<evidence type="ECO:0000256" key="4">
    <source>
        <dbReference type="ARBA" id="ARBA00022833"/>
    </source>
</evidence>
<keyword evidence="9" id="KW-1185">Reference proteome</keyword>
<organism evidence="8 9">
    <name type="scientific">Ilumatobacter coccineus (strain NBRC 103263 / KCTC 29153 / YM16-304)</name>
    <dbReference type="NCBI Taxonomy" id="1313172"/>
    <lineage>
        <taxon>Bacteria</taxon>
        <taxon>Bacillati</taxon>
        <taxon>Actinomycetota</taxon>
        <taxon>Acidimicrobiia</taxon>
        <taxon>Acidimicrobiales</taxon>
        <taxon>Ilumatobacteraceae</taxon>
        <taxon>Ilumatobacter</taxon>
    </lineage>
</organism>
<feature type="domain" description="Alcohol dehydrogenase-like C-terminal" evidence="6">
    <location>
        <begin position="215"/>
        <end position="344"/>
    </location>
</feature>
<evidence type="ECO:0000256" key="5">
    <source>
        <dbReference type="ARBA" id="ARBA00023002"/>
    </source>
</evidence>
<evidence type="ECO:0000259" key="6">
    <source>
        <dbReference type="Pfam" id="PF00107"/>
    </source>
</evidence>
<accession>A0A6C7EBG0</accession>
<dbReference type="InterPro" id="IPR036291">
    <property type="entry name" value="NAD(P)-bd_dom_sf"/>
</dbReference>
<evidence type="ECO:0000313" key="8">
    <source>
        <dbReference type="EMBL" id="BAN02539.1"/>
    </source>
</evidence>
<comment type="cofactor">
    <cofactor evidence="1">
        <name>Zn(2+)</name>
        <dbReference type="ChEBI" id="CHEBI:29105"/>
    </cofactor>
</comment>
<reference evidence="8 9" key="1">
    <citation type="journal article" date="2013" name="Int. J. Syst. Evol. Microbiol.">
        <title>Ilumatobacter nonamiense sp. nov. and Ilumatobacter coccineum sp. nov., isolated from seashore sand.</title>
        <authorList>
            <person name="Matsumoto A."/>
            <person name="Kasai H."/>
            <person name="Matsuo Y."/>
            <person name="Shizuri Y."/>
            <person name="Ichikawa N."/>
            <person name="Fujita N."/>
            <person name="Omura S."/>
            <person name="Takahashi Y."/>
        </authorList>
    </citation>
    <scope>NUCLEOTIDE SEQUENCE [LARGE SCALE GENOMIC DNA]</scope>
    <source>
        <strain evidence="9">NBRC 103263 / KCTC 29153 / YM16-304</strain>
    </source>
</reference>
<dbReference type="PANTHER" id="PTHR43350">
    <property type="entry name" value="NAD-DEPENDENT ALCOHOL DEHYDROGENASE"/>
    <property type="match status" value="1"/>
</dbReference>
<evidence type="ECO:0000259" key="7">
    <source>
        <dbReference type="Pfam" id="PF08240"/>
    </source>
</evidence>
<dbReference type="SUPFAM" id="SSF51735">
    <property type="entry name" value="NAD(P)-binding Rossmann-fold domains"/>
    <property type="match status" value="1"/>
</dbReference>
<dbReference type="AlphaFoldDB" id="A0A6C7EBG0"/>
<evidence type="ECO:0000256" key="3">
    <source>
        <dbReference type="ARBA" id="ARBA00022723"/>
    </source>
</evidence>
<dbReference type="Proteomes" id="UP000011863">
    <property type="component" value="Chromosome"/>
</dbReference>
<dbReference type="SUPFAM" id="SSF50129">
    <property type="entry name" value="GroES-like"/>
    <property type="match status" value="1"/>
</dbReference>
<dbReference type="EMBL" id="AP012057">
    <property type="protein sequence ID" value="BAN02539.1"/>
    <property type="molecule type" value="Genomic_DNA"/>
</dbReference>
<dbReference type="CDD" id="cd05188">
    <property type="entry name" value="MDR"/>
    <property type="match status" value="1"/>
</dbReference>
<feature type="domain" description="Alcohol dehydrogenase-like N-terminal" evidence="7">
    <location>
        <begin position="45"/>
        <end position="167"/>
    </location>
</feature>
<dbReference type="InterPro" id="IPR013149">
    <property type="entry name" value="ADH-like_C"/>
</dbReference>
<dbReference type="InterPro" id="IPR011032">
    <property type="entry name" value="GroES-like_sf"/>
</dbReference>
<dbReference type="OrthoDB" id="241504at2"/>
<keyword evidence="5" id="KW-0560">Oxidoreductase</keyword>
<dbReference type="KEGG" id="aym:YM304_22250"/>
<proteinExistence type="inferred from homology"/>
<keyword evidence="3" id="KW-0479">Metal-binding</keyword>
<name>A0A6C7EBG0_ILUCY</name>
<evidence type="ECO:0000313" key="9">
    <source>
        <dbReference type="Proteomes" id="UP000011863"/>
    </source>
</evidence>
<protein>
    <submittedName>
        <fullName evidence="8">Putative oxidoreductase</fullName>
    </submittedName>
</protein>
<comment type="similarity">
    <text evidence="2">Belongs to the zinc-containing alcohol dehydrogenase family.</text>
</comment>
<keyword evidence="4" id="KW-0862">Zinc</keyword>